<accession>A0A6H5G8P0</accession>
<organism evidence="1 2">
    <name type="scientific">Nesidiocoris tenuis</name>
    <dbReference type="NCBI Taxonomy" id="355587"/>
    <lineage>
        <taxon>Eukaryota</taxon>
        <taxon>Metazoa</taxon>
        <taxon>Ecdysozoa</taxon>
        <taxon>Arthropoda</taxon>
        <taxon>Hexapoda</taxon>
        <taxon>Insecta</taxon>
        <taxon>Pterygota</taxon>
        <taxon>Neoptera</taxon>
        <taxon>Paraneoptera</taxon>
        <taxon>Hemiptera</taxon>
        <taxon>Heteroptera</taxon>
        <taxon>Panheteroptera</taxon>
        <taxon>Cimicomorpha</taxon>
        <taxon>Miridae</taxon>
        <taxon>Dicyphina</taxon>
        <taxon>Nesidiocoris</taxon>
    </lineage>
</organism>
<name>A0A6H5G8P0_9HEMI</name>
<evidence type="ECO:0000313" key="2">
    <source>
        <dbReference type="Proteomes" id="UP000479000"/>
    </source>
</evidence>
<sequence length="183" mass="21386">MPQLVSYVRNISLRPHQGWWFPFACPSNKTEGQTLAHARHSLGKKSWHQIALLAYTVCPKLGVNKLGGYRPQYNKTPPTAFSHCTPQMRFSVKTRKRIYFPENICTLTAFREGVLEAVKFQENFPWPNLRFSSNFIKKFEIECGKTVFIYCYNTDKLARLHGTYNRNKLSETFVIEIFQVKQE</sequence>
<dbReference type="Proteomes" id="UP000479000">
    <property type="component" value="Unassembled WGS sequence"/>
</dbReference>
<dbReference type="AlphaFoldDB" id="A0A6H5G8P0"/>
<reference evidence="1 2" key="1">
    <citation type="submission" date="2020-02" db="EMBL/GenBank/DDBJ databases">
        <authorList>
            <person name="Ferguson B K."/>
        </authorList>
    </citation>
    <scope>NUCLEOTIDE SEQUENCE [LARGE SCALE GENOMIC DNA]</scope>
</reference>
<protein>
    <submittedName>
        <fullName evidence="1">Uncharacterized protein</fullName>
    </submittedName>
</protein>
<keyword evidence="2" id="KW-1185">Reference proteome</keyword>
<proteinExistence type="predicted"/>
<dbReference type="EMBL" id="CADCXU010007345">
    <property type="protein sequence ID" value="CAA9998816.1"/>
    <property type="molecule type" value="Genomic_DNA"/>
</dbReference>
<gene>
    <name evidence="1" type="ORF">NTEN_LOCUS5099</name>
</gene>
<evidence type="ECO:0000313" key="1">
    <source>
        <dbReference type="EMBL" id="CAA9998816.1"/>
    </source>
</evidence>